<dbReference type="EMBL" id="BRXW01000496">
    <property type="protein sequence ID" value="GMH60266.1"/>
    <property type="molecule type" value="Genomic_DNA"/>
</dbReference>
<evidence type="ECO:0000313" key="2">
    <source>
        <dbReference type="EMBL" id="GMH60266.1"/>
    </source>
</evidence>
<proteinExistence type="predicted"/>
<feature type="region of interest" description="Disordered" evidence="1">
    <location>
        <begin position="1"/>
        <end position="30"/>
    </location>
</feature>
<dbReference type="SUPFAM" id="SSF49899">
    <property type="entry name" value="Concanavalin A-like lectins/glucanases"/>
    <property type="match status" value="1"/>
</dbReference>
<name>A0A9W6ZYI3_9STRA</name>
<reference evidence="3" key="1">
    <citation type="journal article" date="2023" name="Commun. Biol.">
        <title>Genome analysis of Parmales, the sister group of diatoms, reveals the evolutionary specialization of diatoms from phago-mixotrophs to photoautotrophs.</title>
        <authorList>
            <person name="Ban H."/>
            <person name="Sato S."/>
            <person name="Yoshikawa S."/>
            <person name="Yamada K."/>
            <person name="Nakamura Y."/>
            <person name="Ichinomiya M."/>
            <person name="Sato N."/>
            <person name="Blanc-Mathieu R."/>
            <person name="Endo H."/>
            <person name="Kuwata A."/>
            <person name="Ogata H."/>
        </authorList>
    </citation>
    <scope>NUCLEOTIDE SEQUENCE [LARGE SCALE GENOMIC DNA]</scope>
    <source>
        <strain evidence="3">NIES 3700</strain>
    </source>
</reference>
<dbReference type="AlphaFoldDB" id="A0A9W6ZYI3"/>
<feature type="compositionally biased region" description="Pro residues" evidence="1">
    <location>
        <begin position="12"/>
        <end position="24"/>
    </location>
</feature>
<dbReference type="Pfam" id="PF13385">
    <property type="entry name" value="Laminin_G_3"/>
    <property type="match status" value="1"/>
</dbReference>
<evidence type="ECO:0000256" key="1">
    <source>
        <dbReference type="SAM" id="MobiDB-lite"/>
    </source>
</evidence>
<dbReference type="InterPro" id="IPR013320">
    <property type="entry name" value="ConA-like_dom_sf"/>
</dbReference>
<organism evidence="2 3">
    <name type="scientific">Triparma laevis f. longispina</name>
    <dbReference type="NCBI Taxonomy" id="1714387"/>
    <lineage>
        <taxon>Eukaryota</taxon>
        <taxon>Sar</taxon>
        <taxon>Stramenopiles</taxon>
        <taxon>Ochrophyta</taxon>
        <taxon>Bolidophyceae</taxon>
        <taxon>Parmales</taxon>
        <taxon>Triparmaceae</taxon>
        <taxon>Triparma</taxon>
    </lineage>
</organism>
<protein>
    <recommendedName>
        <fullName evidence="4">Lectin</fullName>
    </recommendedName>
</protein>
<comment type="caution">
    <text evidence="2">The sequence shown here is derived from an EMBL/GenBank/DDBJ whole genome shotgun (WGS) entry which is preliminary data.</text>
</comment>
<sequence length="379" mass="42336">MSRQYGAKRLSPDPPPPLPPPPSSITPHQTPNQLFLPSDLYQPITSFVNAKDAIKALLLTDKGWSKIAAKHFRDNAWLWSDYVFDFAAAHKDQTHPLPGVKYRGSAALSQNGLLLNGNGFAEITQSTDFGGNSGTTIEVMVKNNNPRRNDHVFDFRQSNGDGALTLSSDSRGGTILFKCRPQPPSHSYLKVEPMQSPLLFLHNPNQRDRRFFNKEGWTHIAIVCAPPTRERNSKELTVYKDGRMHGTASGVSTNSEYPPRLIRDINVIGAGTSAGGEIRGYMKGTIRHLRIWKRNLNEREVQTLFEKANFDTNVIKVGDYIRVVDVLESALQDIHVSRVNQVVNMKRGLGGKITEVEIELHGGDKVWLPADRIIAKVRD</sequence>
<evidence type="ECO:0008006" key="4">
    <source>
        <dbReference type="Google" id="ProtNLM"/>
    </source>
</evidence>
<evidence type="ECO:0000313" key="3">
    <source>
        <dbReference type="Proteomes" id="UP001165122"/>
    </source>
</evidence>
<gene>
    <name evidence="2" type="ORF">TrLO_g15911</name>
</gene>
<dbReference type="Gene3D" id="2.60.120.200">
    <property type="match status" value="1"/>
</dbReference>
<keyword evidence="3" id="KW-1185">Reference proteome</keyword>
<accession>A0A9W6ZYI3</accession>
<dbReference type="Proteomes" id="UP001165122">
    <property type="component" value="Unassembled WGS sequence"/>
</dbReference>